<comment type="subcellular location">
    <subcellularLocation>
        <location evidence="1">Cell inner membrane</location>
        <topology evidence="1">Multi-pass membrane protein</topology>
    </subcellularLocation>
</comment>
<feature type="transmembrane region" description="Helical" evidence="9">
    <location>
        <begin position="164"/>
        <end position="182"/>
    </location>
</feature>
<dbReference type="EMBL" id="LRBV02000001">
    <property type="status" value="NOT_ANNOTATED_CDS"/>
    <property type="molecule type" value="Genomic_DNA"/>
</dbReference>
<evidence type="ECO:0000256" key="6">
    <source>
        <dbReference type="ARBA" id="ARBA00022989"/>
    </source>
</evidence>
<dbReference type="EnsemblPlants" id="QL01p020717:mrna">
    <property type="protein sequence ID" value="QL01p020717:mrna"/>
    <property type="gene ID" value="QL01p020717"/>
</dbReference>
<keyword evidence="6 9" id="KW-1133">Transmembrane helix</keyword>
<feature type="transmembrane region" description="Helical" evidence="9">
    <location>
        <begin position="557"/>
        <end position="580"/>
    </location>
</feature>
<dbReference type="FunCoup" id="A0A7N2KN45">
    <property type="interactions" value="209"/>
</dbReference>
<feature type="transmembrane region" description="Helical" evidence="9">
    <location>
        <begin position="680"/>
        <end position="699"/>
    </location>
</feature>
<name>A0A7N2KN45_QUELO</name>
<reference evidence="10 11" key="1">
    <citation type="journal article" date="2016" name="G3 (Bethesda)">
        <title>First Draft Assembly and Annotation of the Genome of a California Endemic Oak Quercus lobata Nee (Fagaceae).</title>
        <authorList>
            <person name="Sork V.L."/>
            <person name="Fitz-Gibbon S.T."/>
            <person name="Puiu D."/>
            <person name="Crepeau M."/>
            <person name="Gugger P.F."/>
            <person name="Sherman R."/>
            <person name="Stevens K."/>
            <person name="Langley C.H."/>
            <person name="Pellegrini M."/>
            <person name="Salzberg S.L."/>
        </authorList>
    </citation>
    <scope>NUCLEOTIDE SEQUENCE [LARGE SCALE GENOMIC DNA]</scope>
    <source>
        <strain evidence="10 11">cv. SW786</strain>
    </source>
</reference>
<keyword evidence="11" id="KW-1185">Reference proteome</keyword>
<dbReference type="Proteomes" id="UP000594261">
    <property type="component" value="Chromosome 1"/>
</dbReference>
<feature type="compositionally biased region" description="Basic residues" evidence="8">
    <location>
        <begin position="53"/>
        <end position="62"/>
    </location>
</feature>
<protein>
    <recommendedName>
        <fullName evidence="12">Tyrosine-specific transport protein</fullName>
    </recommendedName>
</protein>
<keyword evidence="7 9" id="KW-0472">Membrane</keyword>
<dbReference type="InParanoid" id="A0A7N2KN45"/>
<dbReference type="Gramene" id="QL01p020717:mrna">
    <property type="protein sequence ID" value="QL01p020717:mrna"/>
    <property type="gene ID" value="QL01p020717"/>
</dbReference>
<evidence type="ECO:0000313" key="11">
    <source>
        <dbReference type="Proteomes" id="UP000594261"/>
    </source>
</evidence>
<organism evidence="10 11">
    <name type="scientific">Quercus lobata</name>
    <name type="common">Valley oak</name>
    <dbReference type="NCBI Taxonomy" id="97700"/>
    <lineage>
        <taxon>Eukaryota</taxon>
        <taxon>Viridiplantae</taxon>
        <taxon>Streptophyta</taxon>
        <taxon>Embryophyta</taxon>
        <taxon>Tracheophyta</taxon>
        <taxon>Spermatophyta</taxon>
        <taxon>Magnoliopsida</taxon>
        <taxon>eudicotyledons</taxon>
        <taxon>Gunneridae</taxon>
        <taxon>Pentapetalae</taxon>
        <taxon>rosids</taxon>
        <taxon>fabids</taxon>
        <taxon>Fagales</taxon>
        <taxon>Fagaceae</taxon>
        <taxon>Quercus</taxon>
    </lineage>
</organism>
<sequence>MAVYCATASSIKFPNFLLPRKQWLQLHTHQHRYNHYSSQLQFQLSGTGTGRSRTTHHNHKCFSQKQKQTESESTTQQEENEEFKFERLFSNLNQATLKREPGSLTSAIFLVAGTTVGAGILAIPAVTQESGFLASAVTCILCWAFMVMTGLLVAEVNVNTMRELGSGGVSLVTIYSVCKFWFLELLVNVRWSGVCLLSSASCNSHTMWSDGKQGINGHENSGDSRSSNCLLVLHLYTLCPSCGLCGSFLRYFDKLSRHSIVRINYISAFLKMGKCNFVFIDFWMHMLLRKLAKASIDHFSLTIGLGMNSIVPLSSIKFSKKKLSRLQEDLENMMVEELQLLEGTSNKFPAIESTKTASDIEGAIEFEIDHSLSQEHEVGLLNHKASQSLDAEQTKLEAVSDCNGNEAVQHKSRKAHSLDQVVLGPIWSATRFDMIDAIASCDAWANERRAKWSISPHEGVITSNTLWTSQRFVGAINGVLVSGIIISFAALVAVASGDLQWDALLKANFKAVPMSIPIITLSFVYQNVVPVICADLEGNLSKVRFSEVTLFVSKHNVLVGILKTAIVLGTAIPLVLFLVWNAVILGSITNNAMGSGNSMDPLQQLQSTDGVVGPIIQVFSLLAIATSYIGFVLGLADFLADLLKLPTGASRPLPYLLTLIPPLALSLLDPEIFFKALDFAGTYGVLVLFGVLPAAMSWSERYSNSSPSMKLPQLVPGGRVTLSLIIGGAGCVVLSEILENFGHP</sequence>
<dbReference type="PANTHER" id="PTHR32195:SF26">
    <property type="entry name" value="TRYPTOPHAN OR TYROSINE TRANSPORTER PROTEIN"/>
    <property type="match status" value="1"/>
</dbReference>
<feature type="transmembrane region" description="Helical" evidence="9">
    <location>
        <begin position="132"/>
        <end position="152"/>
    </location>
</feature>
<evidence type="ECO:0000256" key="2">
    <source>
        <dbReference type="ARBA" id="ARBA00022448"/>
    </source>
</evidence>
<keyword evidence="4" id="KW-0997">Cell inner membrane</keyword>
<accession>A0A7N2KN45</accession>
<proteinExistence type="predicted"/>
<dbReference type="GO" id="GO:0003333">
    <property type="term" value="P:amino acid transmembrane transport"/>
    <property type="evidence" value="ECO:0007669"/>
    <property type="project" value="InterPro"/>
</dbReference>
<dbReference type="PANTHER" id="PTHR32195">
    <property type="entry name" value="OS07G0662800 PROTEIN"/>
    <property type="match status" value="1"/>
</dbReference>
<dbReference type="AlphaFoldDB" id="A0A7N2KN45"/>
<feature type="transmembrane region" description="Helical" evidence="9">
    <location>
        <begin position="231"/>
        <end position="252"/>
    </location>
</feature>
<keyword evidence="2" id="KW-0813">Transport</keyword>
<feature type="transmembrane region" description="Helical" evidence="9">
    <location>
        <begin position="264"/>
        <end position="286"/>
    </location>
</feature>
<evidence type="ECO:0000313" key="10">
    <source>
        <dbReference type="EnsemblPlants" id="QL01p020717:mrna"/>
    </source>
</evidence>
<evidence type="ECO:0000256" key="1">
    <source>
        <dbReference type="ARBA" id="ARBA00004429"/>
    </source>
</evidence>
<evidence type="ECO:0000256" key="8">
    <source>
        <dbReference type="SAM" id="MobiDB-lite"/>
    </source>
</evidence>
<feature type="transmembrane region" description="Helical" evidence="9">
    <location>
        <begin position="615"/>
        <end position="640"/>
    </location>
</feature>
<dbReference type="Pfam" id="PF03222">
    <property type="entry name" value="Trp_Tyr_perm"/>
    <property type="match status" value="2"/>
</dbReference>
<evidence type="ECO:0000256" key="9">
    <source>
        <dbReference type="SAM" id="Phobius"/>
    </source>
</evidence>
<feature type="transmembrane region" description="Helical" evidence="9">
    <location>
        <begin position="720"/>
        <end position="738"/>
    </location>
</feature>
<feature type="transmembrane region" description="Helical" evidence="9">
    <location>
        <begin position="472"/>
        <end position="494"/>
    </location>
</feature>
<keyword evidence="3" id="KW-1003">Cell membrane</keyword>
<evidence type="ECO:0000256" key="3">
    <source>
        <dbReference type="ARBA" id="ARBA00022475"/>
    </source>
</evidence>
<feature type="compositionally biased region" description="Low complexity" evidence="8">
    <location>
        <begin position="63"/>
        <end position="77"/>
    </location>
</feature>
<evidence type="ECO:0000256" key="4">
    <source>
        <dbReference type="ARBA" id="ARBA00022519"/>
    </source>
</evidence>
<evidence type="ECO:0000256" key="5">
    <source>
        <dbReference type="ARBA" id="ARBA00022692"/>
    </source>
</evidence>
<feature type="region of interest" description="Disordered" evidence="8">
    <location>
        <begin position="45"/>
        <end position="77"/>
    </location>
</feature>
<reference evidence="10" key="2">
    <citation type="submission" date="2021-01" db="UniProtKB">
        <authorList>
            <consortium name="EnsemblPlants"/>
        </authorList>
    </citation>
    <scope>IDENTIFICATION</scope>
</reference>
<evidence type="ECO:0000256" key="7">
    <source>
        <dbReference type="ARBA" id="ARBA00023136"/>
    </source>
</evidence>
<dbReference type="InterPro" id="IPR018227">
    <property type="entry name" value="Amino_acid_transport_2"/>
</dbReference>
<feature type="transmembrane region" description="Helical" evidence="9">
    <location>
        <begin position="107"/>
        <end position="126"/>
    </location>
</feature>
<evidence type="ECO:0008006" key="12">
    <source>
        <dbReference type="Google" id="ProtNLM"/>
    </source>
</evidence>
<keyword evidence="5 9" id="KW-0812">Transmembrane</keyword>
<dbReference type="GO" id="GO:0005886">
    <property type="term" value="C:plasma membrane"/>
    <property type="evidence" value="ECO:0007669"/>
    <property type="project" value="UniProtKB-SubCell"/>
</dbReference>
<feature type="transmembrane region" description="Helical" evidence="9">
    <location>
        <begin position="298"/>
        <end position="316"/>
    </location>
</feature>